<dbReference type="PANTHER" id="PTHR33146">
    <property type="entry name" value="ENDONUCLEASE 4"/>
    <property type="match status" value="1"/>
</dbReference>
<evidence type="ECO:0000256" key="2">
    <source>
        <dbReference type="ARBA" id="ARBA00022723"/>
    </source>
</evidence>
<dbReference type="GO" id="GO:0046872">
    <property type="term" value="F:metal ion binding"/>
    <property type="evidence" value="ECO:0007669"/>
    <property type="project" value="UniProtKB-KW"/>
</dbReference>
<dbReference type="GO" id="GO:0006308">
    <property type="term" value="P:DNA catabolic process"/>
    <property type="evidence" value="ECO:0007669"/>
    <property type="project" value="InterPro"/>
</dbReference>
<dbReference type="EMBL" id="SJSA01000001">
    <property type="protein sequence ID" value="TGG39403.1"/>
    <property type="molecule type" value="Genomic_DNA"/>
</dbReference>
<keyword evidence="4" id="KW-0378">Hydrolase</keyword>
<evidence type="ECO:0000256" key="6">
    <source>
        <dbReference type="ARBA" id="ARBA00023180"/>
    </source>
</evidence>
<keyword evidence="3" id="KW-0255">Endonuclease</keyword>
<dbReference type="InterPro" id="IPR003154">
    <property type="entry name" value="S1/P1nuclease"/>
</dbReference>
<dbReference type="SUPFAM" id="SSF48537">
    <property type="entry name" value="Phospholipase C/P1 nuclease"/>
    <property type="match status" value="1"/>
</dbReference>
<evidence type="ECO:0000256" key="3">
    <source>
        <dbReference type="ARBA" id="ARBA00022759"/>
    </source>
</evidence>
<organism evidence="8 9">
    <name type="scientific">Duncaniella freteri</name>
    <dbReference type="NCBI Taxonomy" id="2530391"/>
    <lineage>
        <taxon>Bacteria</taxon>
        <taxon>Pseudomonadati</taxon>
        <taxon>Bacteroidota</taxon>
        <taxon>Bacteroidia</taxon>
        <taxon>Bacteroidales</taxon>
        <taxon>Muribaculaceae</taxon>
        <taxon>Duncaniella</taxon>
    </lineage>
</organism>
<proteinExistence type="predicted"/>
<dbReference type="Gene3D" id="1.10.575.10">
    <property type="entry name" value="P1 Nuclease"/>
    <property type="match status" value="1"/>
</dbReference>
<keyword evidence="9" id="KW-1185">Reference proteome</keyword>
<evidence type="ECO:0000256" key="5">
    <source>
        <dbReference type="ARBA" id="ARBA00023157"/>
    </source>
</evidence>
<keyword evidence="1" id="KW-0540">Nuclease</keyword>
<accession>A0A4Z0V6P3</accession>
<evidence type="ECO:0000313" key="9">
    <source>
        <dbReference type="Proteomes" id="UP000297635"/>
    </source>
</evidence>
<keyword evidence="2" id="KW-0479">Metal-binding</keyword>
<keyword evidence="6" id="KW-0325">Glycoprotein</keyword>
<feature type="chain" id="PRO_5021238123" evidence="7">
    <location>
        <begin position="25"/>
        <end position="273"/>
    </location>
</feature>
<dbReference type="CDD" id="cd11010">
    <property type="entry name" value="S1-P1_nuclease"/>
    <property type="match status" value="1"/>
</dbReference>
<dbReference type="InterPro" id="IPR008947">
    <property type="entry name" value="PLipase_C/P1_nuclease_dom_sf"/>
</dbReference>
<dbReference type="RefSeq" id="WP_135469933.1">
    <property type="nucleotide sequence ID" value="NZ_CASJDB010000035.1"/>
</dbReference>
<feature type="signal peptide" evidence="7">
    <location>
        <begin position="1"/>
        <end position="24"/>
    </location>
</feature>
<name>A0A4Z0V6P3_9BACT</name>
<gene>
    <name evidence="8" type="ORF">EZ315_01260</name>
</gene>
<evidence type="ECO:0000313" key="8">
    <source>
        <dbReference type="EMBL" id="TGG39403.1"/>
    </source>
</evidence>
<dbReference type="GO" id="GO:0016788">
    <property type="term" value="F:hydrolase activity, acting on ester bonds"/>
    <property type="evidence" value="ECO:0007669"/>
    <property type="project" value="InterPro"/>
</dbReference>
<keyword evidence="5" id="KW-1015">Disulfide bond</keyword>
<dbReference type="GeneID" id="82148399"/>
<protein>
    <submittedName>
        <fullName evidence="8">S1/P1 Nuclease</fullName>
    </submittedName>
</protein>
<dbReference type="Pfam" id="PF02265">
    <property type="entry name" value="S1-P1_nuclease"/>
    <property type="match status" value="1"/>
</dbReference>
<reference evidence="8 9" key="1">
    <citation type="submission" date="2019-02" db="EMBL/GenBank/DDBJ databases">
        <title>Isolation and identification of novel species under the genus Muribaculum.</title>
        <authorList>
            <person name="Miyake S."/>
            <person name="Ding Y."/>
            <person name="Low A."/>
            <person name="Soh M."/>
            <person name="Seedorf H."/>
        </authorList>
    </citation>
    <scope>NUCLEOTIDE SEQUENCE [LARGE SCALE GENOMIC DNA]</scope>
    <source>
        <strain evidence="8 9">TLL-A3</strain>
    </source>
</reference>
<evidence type="ECO:0000256" key="7">
    <source>
        <dbReference type="SAM" id="SignalP"/>
    </source>
</evidence>
<comment type="caution">
    <text evidence="8">The sequence shown here is derived from an EMBL/GenBank/DDBJ whole genome shotgun (WGS) entry which is preliminary data.</text>
</comment>
<dbReference type="GO" id="GO:0004519">
    <property type="term" value="F:endonuclease activity"/>
    <property type="evidence" value="ECO:0007669"/>
    <property type="project" value="UniProtKB-KW"/>
</dbReference>
<evidence type="ECO:0000256" key="4">
    <source>
        <dbReference type="ARBA" id="ARBA00022801"/>
    </source>
</evidence>
<dbReference type="GO" id="GO:0003676">
    <property type="term" value="F:nucleic acid binding"/>
    <property type="evidence" value="ECO:0007669"/>
    <property type="project" value="InterPro"/>
</dbReference>
<dbReference type="Proteomes" id="UP000297635">
    <property type="component" value="Unassembled WGS sequence"/>
</dbReference>
<dbReference type="AlphaFoldDB" id="A0A4Z0V6P3"/>
<evidence type="ECO:0000256" key="1">
    <source>
        <dbReference type="ARBA" id="ARBA00022722"/>
    </source>
</evidence>
<keyword evidence="7" id="KW-0732">Signal</keyword>
<sequence>MKAYVLKKLFICSVSLSAALSALAWGQKGHDVTAYIAEQHFTPATAEAVAVLLDGMSPVYWANWLDNASHTPEYAYTKTWHYKNVDADKTYWTQPEQAGGDIVMALRQNIAVLADSTKSKDEQELALKIVIHLMGDLHQPMHMGHATDRGGNSVKLRYFGRDANLHSIWDSNLVESAHKWGYTEWQQQIDRQPEEIEVVTVGGNIDDWAQKTVAISSQVYGAMPSGCNVSYNEVAYWAPVIEAQLLIGGLRLAHVLNSIYDPGYRHAKEPSAF</sequence>
<dbReference type="PANTHER" id="PTHR33146:SF26">
    <property type="entry name" value="ENDONUCLEASE 4"/>
    <property type="match status" value="1"/>
</dbReference>